<protein>
    <submittedName>
        <fullName evidence="1">Uncharacterized protein</fullName>
    </submittedName>
</protein>
<evidence type="ECO:0000313" key="1">
    <source>
        <dbReference type="EMBL" id="ARX84219.1"/>
    </source>
</evidence>
<dbReference type="EMBL" id="CP021748">
    <property type="protein sequence ID" value="ARX84219.1"/>
    <property type="molecule type" value="Genomic_DNA"/>
</dbReference>
<dbReference type="AlphaFoldDB" id="A0A1Z1WCW4"/>
<sequence>MAGARVDATGWDVAVTVPWVPTPGDLVKDSDGQIGEALAWDGPMGTVTLASLWDGELWETDTFSPASDLDELRVLLLKVVQR</sequence>
<dbReference type="KEGG" id="salf:SMD44_03657"/>
<proteinExistence type="predicted"/>
<evidence type="ECO:0000313" key="2">
    <source>
        <dbReference type="Proteomes" id="UP000195880"/>
    </source>
</evidence>
<accession>A0A1Z1WCW4</accession>
<organism evidence="1 2">
    <name type="scientific">Streptomyces alboflavus</name>
    <dbReference type="NCBI Taxonomy" id="67267"/>
    <lineage>
        <taxon>Bacteria</taxon>
        <taxon>Bacillati</taxon>
        <taxon>Actinomycetota</taxon>
        <taxon>Actinomycetes</taxon>
        <taxon>Kitasatosporales</taxon>
        <taxon>Streptomycetaceae</taxon>
        <taxon>Streptomyces</taxon>
    </lineage>
</organism>
<name>A0A1Z1WCW4_9ACTN</name>
<gene>
    <name evidence="1" type="ORF">SMD44_03657</name>
</gene>
<dbReference type="Proteomes" id="UP000195880">
    <property type="component" value="Chromosome"/>
</dbReference>
<reference evidence="1 2" key="1">
    <citation type="submission" date="2017-05" db="EMBL/GenBank/DDBJ databases">
        <title>Streptomyces alboflavus Genome sequencing and assembly.</title>
        <authorList>
            <person name="Wang Y."/>
            <person name="Du B."/>
            <person name="Ding Y."/>
            <person name="Liu H."/>
            <person name="Hou Q."/>
            <person name="Liu K."/>
            <person name="Wang C."/>
            <person name="Yao L."/>
        </authorList>
    </citation>
    <scope>NUCLEOTIDE SEQUENCE [LARGE SCALE GENOMIC DNA]</scope>
    <source>
        <strain evidence="1 2">MDJK44</strain>
    </source>
</reference>
<keyword evidence="2" id="KW-1185">Reference proteome</keyword>